<name>A0AAV9QDV1_9PEZI</name>
<dbReference type="GO" id="GO:0046872">
    <property type="term" value="F:metal ion binding"/>
    <property type="evidence" value="ECO:0007669"/>
    <property type="project" value="UniProtKB-KW"/>
</dbReference>
<dbReference type="PANTHER" id="PTHR42978">
    <property type="entry name" value="QUORUM-QUENCHING LACTONASE YTNP-RELATED-RELATED"/>
    <property type="match status" value="1"/>
</dbReference>
<evidence type="ECO:0000313" key="8">
    <source>
        <dbReference type="EMBL" id="KAK5541320.1"/>
    </source>
</evidence>
<evidence type="ECO:0000313" key="9">
    <source>
        <dbReference type="Proteomes" id="UP001345827"/>
    </source>
</evidence>
<keyword evidence="4" id="KW-0378">Hydrolase</keyword>
<dbReference type="Pfam" id="PF00753">
    <property type="entry name" value="Lactamase_B"/>
    <property type="match status" value="1"/>
</dbReference>
<dbReference type="PANTHER" id="PTHR42978:SF2">
    <property type="entry name" value="102 KBASES UNSTABLE REGION: FROM 1 TO 119443"/>
    <property type="match status" value="1"/>
</dbReference>
<evidence type="ECO:0000259" key="7">
    <source>
        <dbReference type="Pfam" id="PF00753"/>
    </source>
</evidence>
<keyword evidence="9" id="KW-1185">Reference proteome</keyword>
<keyword evidence="5" id="KW-0862">Zinc</keyword>
<gene>
    <name evidence="8" type="ORF">LTR25_003097</name>
</gene>
<dbReference type="InterPro" id="IPR036866">
    <property type="entry name" value="RibonucZ/Hydroxyglut_hydro"/>
</dbReference>
<feature type="domain" description="Metallo-beta-lactamase" evidence="7">
    <location>
        <begin position="153"/>
        <end position="266"/>
    </location>
</feature>
<dbReference type="InterPro" id="IPR001279">
    <property type="entry name" value="Metallo-B-lactamas"/>
</dbReference>
<evidence type="ECO:0000256" key="2">
    <source>
        <dbReference type="ARBA" id="ARBA00007749"/>
    </source>
</evidence>
<dbReference type="InterPro" id="IPR051013">
    <property type="entry name" value="MBL_superfamily_lactonases"/>
</dbReference>
<protein>
    <recommendedName>
        <fullName evidence="7">Metallo-beta-lactamase domain-containing protein</fullName>
    </recommendedName>
</protein>
<dbReference type="SUPFAM" id="SSF56281">
    <property type="entry name" value="Metallo-hydrolase/oxidoreductase"/>
    <property type="match status" value="1"/>
</dbReference>
<evidence type="ECO:0000256" key="6">
    <source>
        <dbReference type="SAM" id="MobiDB-lite"/>
    </source>
</evidence>
<evidence type="ECO:0000256" key="5">
    <source>
        <dbReference type="ARBA" id="ARBA00022833"/>
    </source>
</evidence>
<evidence type="ECO:0000256" key="3">
    <source>
        <dbReference type="ARBA" id="ARBA00022723"/>
    </source>
</evidence>
<evidence type="ECO:0000256" key="4">
    <source>
        <dbReference type="ARBA" id="ARBA00022801"/>
    </source>
</evidence>
<dbReference type="Proteomes" id="UP001345827">
    <property type="component" value="Unassembled WGS sequence"/>
</dbReference>
<proteinExistence type="inferred from homology"/>
<sequence length="338" mass="36762">MTVSLPQPEHLNPSGGGPQNLSLVQWILENGVTQGTKSTSGTPKDVLPETLGRSATSLPFPQDGPQQAYVALSTLDAGYIGLPEREFIEPHDPGAVHRCPSLAFFIYHPPTGTRIVYDLGLRRDLHNYPPKVARRLTDGTPLVEVPSDVKESLEHGGVLADDIDLVILSHIHYDHTGDPDKFPKSRFVVGPGSTELLKPEIYGDPNETWFLPSLLPSDQSRVTELPDPGETSLNDETPLWRTLGHFPHALDMFGDGSLYIINAPGHVQGHINGLARIGPQRFVLLGSDSCHFPSLLEGTCTIARFPQADGSMKSVHVDDDATATHIANMRKHGQSRGP</sequence>
<comment type="cofactor">
    <cofactor evidence="1">
        <name>Zn(2+)</name>
        <dbReference type="ChEBI" id="CHEBI:29105"/>
    </cofactor>
</comment>
<evidence type="ECO:0000256" key="1">
    <source>
        <dbReference type="ARBA" id="ARBA00001947"/>
    </source>
</evidence>
<comment type="caution">
    <text evidence="8">The sequence shown here is derived from an EMBL/GenBank/DDBJ whole genome shotgun (WGS) entry which is preliminary data.</text>
</comment>
<feature type="compositionally biased region" description="Polar residues" evidence="6">
    <location>
        <begin position="33"/>
        <end position="42"/>
    </location>
</feature>
<dbReference type="GO" id="GO:0016787">
    <property type="term" value="F:hydrolase activity"/>
    <property type="evidence" value="ECO:0007669"/>
    <property type="project" value="UniProtKB-KW"/>
</dbReference>
<dbReference type="Gene3D" id="3.60.15.10">
    <property type="entry name" value="Ribonuclease Z/Hydroxyacylglutathione hydrolase-like"/>
    <property type="match status" value="1"/>
</dbReference>
<keyword evidence="3" id="KW-0479">Metal-binding</keyword>
<dbReference type="AlphaFoldDB" id="A0AAV9QDV1"/>
<accession>A0AAV9QDV1</accession>
<organism evidence="8 9">
    <name type="scientific">Vermiconidia calcicola</name>
    <dbReference type="NCBI Taxonomy" id="1690605"/>
    <lineage>
        <taxon>Eukaryota</taxon>
        <taxon>Fungi</taxon>
        <taxon>Dikarya</taxon>
        <taxon>Ascomycota</taxon>
        <taxon>Pezizomycotina</taxon>
        <taxon>Dothideomycetes</taxon>
        <taxon>Dothideomycetidae</taxon>
        <taxon>Mycosphaerellales</taxon>
        <taxon>Extremaceae</taxon>
        <taxon>Vermiconidia</taxon>
    </lineage>
</organism>
<dbReference type="EMBL" id="JAXLQG010000004">
    <property type="protein sequence ID" value="KAK5541320.1"/>
    <property type="molecule type" value="Genomic_DNA"/>
</dbReference>
<dbReference type="CDD" id="cd07730">
    <property type="entry name" value="metallo-hydrolase-like_MBL-fold"/>
    <property type="match status" value="1"/>
</dbReference>
<comment type="similarity">
    <text evidence="2">Belongs to the metallo-beta-lactamase superfamily.</text>
</comment>
<feature type="region of interest" description="Disordered" evidence="6">
    <location>
        <begin position="33"/>
        <end position="63"/>
    </location>
</feature>
<reference evidence="8 9" key="1">
    <citation type="submission" date="2023-06" db="EMBL/GenBank/DDBJ databases">
        <title>Black Yeasts Isolated from many extreme environments.</title>
        <authorList>
            <person name="Coleine C."/>
            <person name="Stajich J.E."/>
            <person name="Selbmann L."/>
        </authorList>
    </citation>
    <scope>NUCLEOTIDE SEQUENCE [LARGE SCALE GENOMIC DNA]</scope>
    <source>
        <strain evidence="8 9">CCFEE 5887</strain>
    </source>
</reference>